<dbReference type="InterPro" id="IPR012337">
    <property type="entry name" value="RNaseH-like_sf"/>
</dbReference>
<evidence type="ECO:0000256" key="4">
    <source>
        <dbReference type="SAM" id="MobiDB-lite"/>
    </source>
</evidence>
<feature type="region of interest" description="Disordered" evidence="4">
    <location>
        <begin position="159"/>
        <end position="193"/>
    </location>
</feature>
<dbReference type="InterPro" id="IPR001584">
    <property type="entry name" value="Integrase_cat-core"/>
</dbReference>
<gene>
    <name evidence="7" type="primary">POLX_4203</name>
    <name evidence="7" type="ORF">CK203_090785</name>
</gene>
<dbReference type="PANTHER" id="PTHR42648">
    <property type="entry name" value="TRANSPOSASE, PUTATIVE-RELATED"/>
    <property type="match status" value="1"/>
</dbReference>
<dbReference type="GO" id="GO:0008270">
    <property type="term" value="F:zinc ion binding"/>
    <property type="evidence" value="ECO:0007669"/>
    <property type="project" value="UniProtKB-KW"/>
</dbReference>
<dbReference type="Pfam" id="PF07727">
    <property type="entry name" value="RVT_2"/>
    <property type="match status" value="1"/>
</dbReference>
<comment type="caution">
    <text evidence="7">The sequence shown here is derived from an EMBL/GenBank/DDBJ whole genome shotgun (WGS) entry which is preliminary data.</text>
</comment>
<keyword evidence="1" id="KW-0479">Metal-binding</keyword>
<reference evidence="7 8" key="1">
    <citation type="journal article" date="2018" name="PLoS Genet.">
        <title>Population sequencing reveals clonal diversity and ancestral inbreeding in the grapevine cultivar Chardonnay.</title>
        <authorList>
            <person name="Roach M.J."/>
            <person name="Johnson D.L."/>
            <person name="Bohlmann J."/>
            <person name="van Vuuren H.J."/>
            <person name="Jones S.J."/>
            <person name="Pretorius I.S."/>
            <person name="Schmidt S.A."/>
            <person name="Borneman A.R."/>
        </authorList>
    </citation>
    <scope>NUCLEOTIDE SEQUENCE [LARGE SCALE GENOMIC DNA]</scope>
    <source>
        <strain evidence="8">cv. Chardonnay</strain>
        <tissue evidence="7">Leaf</tissue>
    </source>
</reference>
<dbReference type="GO" id="GO:0015074">
    <property type="term" value="P:DNA integration"/>
    <property type="evidence" value="ECO:0007669"/>
    <property type="project" value="InterPro"/>
</dbReference>
<keyword evidence="3" id="KW-0862">Zinc</keyword>
<dbReference type="SUPFAM" id="SSF57756">
    <property type="entry name" value="Retrovirus zinc finger-like domains"/>
    <property type="match status" value="1"/>
</dbReference>
<dbReference type="AlphaFoldDB" id="A0A438BTX6"/>
<dbReference type="Pfam" id="PF14223">
    <property type="entry name" value="Retrotran_gag_2"/>
    <property type="match status" value="1"/>
</dbReference>
<dbReference type="GO" id="GO:0003676">
    <property type="term" value="F:nucleic acid binding"/>
    <property type="evidence" value="ECO:0007669"/>
    <property type="project" value="InterPro"/>
</dbReference>
<evidence type="ECO:0000313" key="8">
    <source>
        <dbReference type="Proteomes" id="UP000288805"/>
    </source>
</evidence>
<dbReference type="GO" id="GO:0016787">
    <property type="term" value="F:hydrolase activity"/>
    <property type="evidence" value="ECO:0007669"/>
    <property type="project" value="UniProtKB-KW"/>
</dbReference>
<evidence type="ECO:0000256" key="1">
    <source>
        <dbReference type="ARBA" id="ARBA00022723"/>
    </source>
</evidence>
<dbReference type="SUPFAM" id="SSF53098">
    <property type="entry name" value="Ribonuclease H-like"/>
    <property type="match status" value="1"/>
</dbReference>
<accession>A0A438BTX6</accession>
<dbReference type="InterPro" id="IPR036397">
    <property type="entry name" value="RNaseH_sf"/>
</dbReference>
<evidence type="ECO:0000313" key="7">
    <source>
        <dbReference type="EMBL" id="RVW14435.1"/>
    </source>
</evidence>
<feature type="domain" description="Integrase catalytic" evidence="6">
    <location>
        <begin position="216"/>
        <end position="354"/>
    </location>
</feature>
<keyword evidence="2" id="KW-0378">Hydrolase</keyword>
<dbReference type="PROSITE" id="PS50994">
    <property type="entry name" value="INTEGRASE"/>
    <property type="match status" value="1"/>
</dbReference>
<dbReference type="InterPro" id="IPR001878">
    <property type="entry name" value="Znf_CCHC"/>
</dbReference>
<dbReference type="Gene3D" id="3.30.420.10">
    <property type="entry name" value="Ribonuclease H-like superfamily/Ribonuclease H"/>
    <property type="match status" value="1"/>
</dbReference>
<dbReference type="PROSITE" id="PS50158">
    <property type="entry name" value="ZF_CCHC"/>
    <property type="match status" value="1"/>
</dbReference>
<evidence type="ECO:0000259" key="6">
    <source>
        <dbReference type="PROSITE" id="PS50994"/>
    </source>
</evidence>
<keyword evidence="3" id="KW-0863">Zinc-finger</keyword>
<feature type="compositionally biased region" description="Basic residues" evidence="4">
    <location>
        <begin position="162"/>
        <end position="175"/>
    </location>
</feature>
<feature type="domain" description="CCHC-type" evidence="5">
    <location>
        <begin position="195"/>
        <end position="209"/>
    </location>
</feature>
<dbReference type="InterPro" id="IPR013103">
    <property type="entry name" value="RVT_2"/>
</dbReference>
<protein>
    <submittedName>
        <fullName evidence="7">Retrovirus-related Pol polyprotein from transposon TNT 1-94</fullName>
    </submittedName>
</protein>
<evidence type="ECO:0000256" key="3">
    <source>
        <dbReference type="PROSITE-ProRule" id="PRU00047"/>
    </source>
</evidence>
<dbReference type="PANTHER" id="PTHR42648:SF28">
    <property type="entry name" value="TRANSPOSON-ENCODED PROTEIN WITH RIBONUCLEASE H-LIKE AND RETROVIRUS ZINC FINGER-LIKE DOMAINS"/>
    <property type="match status" value="1"/>
</dbReference>
<dbReference type="EMBL" id="QGNW01002619">
    <property type="protein sequence ID" value="RVW14435.1"/>
    <property type="molecule type" value="Genomic_DNA"/>
</dbReference>
<dbReference type="InterPro" id="IPR039537">
    <property type="entry name" value="Retrotran_Ty1/copia-like"/>
</dbReference>
<proteinExistence type="predicted"/>
<sequence length="591" mass="68575">MVRLNRLSLISIKRSIVEHLLGGIPKSNNAKEFLVVVANRYQTFDNVEAGHFMDELMNLRYDDMKGVCEYILKMVHLQTRLKALDIPIPDNFIVHQTLNTLPSSFIQIKTAYNTLNQSWGVNDLITKCVAEEEKSKREKNEYSHVVALGKLNNQKRVEKTRKPNFHNHKKSKNFKKSGSEKQKNGNGNAKNTDLKCYHCNKKGHKMADCFKFKNWLEKKNKEQEKTDALEMFKVFRSDVEKQLGKVIKIVRSDRGGEYYGKHGDAGQQNGPFARYLQDNGIVAQYTMHSSPKQNGVAKRRNCTLMEMKRSMMSRSNLPEYLWGEAIKTTTYILNRVLVRVATVNFPTVEINPIVDEIPLLEMRRSQRTRRPALSNDYYVYLGKGEYDIGKEVDPTTYREALNSDKANEWLIAMRDEMQSMSDNDVWNLLIFPKDINPLDANGHTRLKETTKEMLKGIRLNWLLKMDVKTVFLNGDLSEKVYMSQPEGFKENGKENMVCRLKRSIYGLKQASRQWYLKFDKIMTSFGFIENKFDQCVYMKVNGSIEIYRDRSRNLLGLSQRAYINHVLKRFNMQTCKAGDVPVVKGDKLNNE</sequence>
<name>A0A438BTX6_VITVI</name>
<organism evidence="7 8">
    <name type="scientific">Vitis vinifera</name>
    <name type="common">Grape</name>
    <dbReference type="NCBI Taxonomy" id="29760"/>
    <lineage>
        <taxon>Eukaryota</taxon>
        <taxon>Viridiplantae</taxon>
        <taxon>Streptophyta</taxon>
        <taxon>Embryophyta</taxon>
        <taxon>Tracheophyta</taxon>
        <taxon>Spermatophyta</taxon>
        <taxon>Magnoliopsida</taxon>
        <taxon>eudicotyledons</taxon>
        <taxon>Gunneridae</taxon>
        <taxon>Pentapetalae</taxon>
        <taxon>rosids</taxon>
        <taxon>Vitales</taxon>
        <taxon>Vitaceae</taxon>
        <taxon>Viteae</taxon>
        <taxon>Vitis</taxon>
    </lineage>
</organism>
<dbReference type="InterPro" id="IPR036875">
    <property type="entry name" value="Znf_CCHC_sf"/>
</dbReference>
<evidence type="ECO:0000259" key="5">
    <source>
        <dbReference type="PROSITE" id="PS50158"/>
    </source>
</evidence>
<evidence type="ECO:0000256" key="2">
    <source>
        <dbReference type="ARBA" id="ARBA00022801"/>
    </source>
</evidence>
<dbReference type="Proteomes" id="UP000288805">
    <property type="component" value="Unassembled WGS sequence"/>
</dbReference>